<gene>
    <name evidence="2" type="ORF">CAUJ_LOCUS6883</name>
</gene>
<accession>A0A8S1H679</accession>
<evidence type="ECO:0000313" key="2">
    <source>
        <dbReference type="EMBL" id="CAD6190964.1"/>
    </source>
</evidence>
<proteinExistence type="predicted"/>
<protein>
    <submittedName>
        <fullName evidence="2">Uncharacterized protein</fullName>
    </submittedName>
</protein>
<sequence>MSSEENLFCKWGIVIKRSKNCGEVEVAVISKYEKPGKVEFFGLNQREISTNYSPHPGDTVSYTVRNGFVQDFRKKELWLRDWTVFNGNEVAIHTIMFLKNDHRIISNGCENCYIVETCDFAETMEKRHPLQAKTEPFFRIAVQKCADGASSRWRYRDDLPIVPVYRNFCTTNNPPFIQEDLDYGIINALVICSSSQERLLWTEHMGCAIFPSTSQASLPAIGTSMGILLRRTSRSDSFGFPVYYKVPPDGLIKITEKPPFVVKIDHHDQRIYVESSGRVNQSFDAAEDNIFVKGIGLVRENVSKYVQHLRLGASCDVRLSFEISPRTNTVVPRVEDLLAGDEFQIILRIVCVRRHKESRFNNYYAVVDTFDQSEETQRRISQFVSVPHRLLVCGLNERRPPGDSSFLLNCVKAKIPRFPLKDELPMVAEAVDVTKLIRTDRTAPFFVSEGNVMVQVQARFLKYSNSSIFLRSENPPLLLVDPQQKSASFSCLDEFWVLATCHFSDNEPEFVVLKCAEYEGMLSSDSSSNLAVINDSRDYRVPQAPIPHDSGVKDFEPPLRQSTPLPPDDSTNRPFVPKEVPASMPSRRALNDTLQTEIVTESMLDALSVRGYGPKKESDNGSFCESFSRRGAKKVYDSRSSSLNTSFSTTFDDDNRFLNSSGWFRGNDRRSRWPRNFPLGVRSNPRLRGDAEILKDMLNEFSETRYIIHPRELDRYISCWMKPPNCHISKIKEKDVHLIGVELQDTKDPKLPFHCLVRFSLHHAEIDERMIVVPFGRNFPHLPEDFELGVRYRGIFQKFPGESFPRLRGFHFNGDGRIFKQPDVGDIEKFRTVTIKNSFVVQLLVQCSRPMNDPFTCFELFTFLNDHIVVPKSIIFEEQLSRNYDRYEYWATIEPLPGIGYYLPSSSQRSSCVVYWKMVPTMIDDSDGGPRLIKRVPAIDHKITRHPFVRDPPQKLECTIAESAEQNHKNRLEKMRAQKDPRILEVDDPNPNKEVKVREITLEKRIEEILFCLRKLLEFLTQIKTEGFFGFLSEDKVQLMIEDIEKDTRKCSEDHKKREKIRNGNSFFLTLLLGSFARLQSSELGNILLKLMGRNVVMNATSLKMSPDEKDLVSKLQHMGLGYDDLRDSTE</sequence>
<name>A0A8S1H679_9PELO</name>
<feature type="region of interest" description="Disordered" evidence="1">
    <location>
        <begin position="542"/>
        <end position="583"/>
    </location>
</feature>
<evidence type="ECO:0000256" key="1">
    <source>
        <dbReference type="SAM" id="MobiDB-lite"/>
    </source>
</evidence>
<keyword evidence="3" id="KW-1185">Reference proteome</keyword>
<dbReference type="EMBL" id="CAJGYM010000018">
    <property type="protein sequence ID" value="CAD6190964.1"/>
    <property type="molecule type" value="Genomic_DNA"/>
</dbReference>
<evidence type="ECO:0000313" key="3">
    <source>
        <dbReference type="Proteomes" id="UP000835052"/>
    </source>
</evidence>
<dbReference type="AlphaFoldDB" id="A0A8S1H679"/>
<dbReference type="OrthoDB" id="5789665at2759"/>
<dbReference type="Proteomes" id="UP000835052">
    <property type="component" value="Unassembled WGS sequence"/>
</dbReference>
<comment type="caution">
    <text evidence="2">The sequence shown here is derived from an EMBL/GenBank/DDBJ whole genome shotgun (WGS) entry which is preliminary data.</text>
</comment>
<organism evidence="2 3">
    <name type="scientific">Caenorhabditis auriculariae</name>
    <dbReference type="NCBI Taxonomy" id="2777116"/>
    <lineage>
        <taxon>Eukaryota</taxon>
        <taxon>Metazoa</taxon>
        <taxon>Ecdysozoa</taxon>
        <taxon>Nematoda</taxon>
        <taxon>Chromadorea</taxon>
        <taxon>Rhabditida</taxon>
        <taxon>Rhabditina</taxon>
        <taxon>Rhabditomorpha</taxon>
        <taxon>Rhabditoidea</taxon>
        <taxon>Rhabditidae</taxon>
        <taxon>Peloderinae</taxon>
        <taxon>Caenorhabditis</taxon>
    </lineage>
</organism>
<reference evidence="2" key="1">
    <citation type="submission" date="2020-10" db="EMBL/GenBank/DDBJ databases">
        <authorList>
            <person name="Kikuchi T."/>
        </authorList>
    </citation>
    <scope>NUCLEOTIDE SEQUENCE</scope>
    <source>
        <strain evidence="2">NKZ352</strain>
    </source>
</reference>